<proteinExistence type="predicted"/>
<feature type="region of interest" description="Disordered" evidence="1">
    <location>
        <begin position="47"/>
        <end position="77"/>
    </location>
</feature>
<sequence>MALEMSISTLYTMMKQEMDKQAALITGRASPRERKGNNVYIKNNKVVTKPKGNEKRKRETSISPATQNQHVLGDNNKNILAPAKLHRTDPFAYMRSRSHSLTETTTPKA</sequence>
<evidence type="ECO:0000313" key="3">
    <source>
        <dbReference type="Proteomes" id="UP001153954"/>
    </source>
</evidence>
<dbReference type="Proteomes" id="UP001153954">
    <property type="component" value="Unassembled WGS sequence"/>
</dbReference>
<dbReference type="EMBL" id="CAKOGL010000026">
    <property type="protein sequence ID" value="CAH2103438.1"/>
    <property type="molecule type" value="Genomic_DNA"/>
</dbReference>
<feature type="region of interest" description="Disordered" evidence="1">
    <location>
        <begin position="90"/>
        <end position="109"/>
    </location>
</feature>
<accession>A0AAU9UW58</accession>
<protein>
    <submittedName>
        <fullName evidence="2">Uncharacterized protein</fullName>
    </submittedName>
</protein>
<reference evidence="2" key="1">
    <citation type="submission" date="2022-03" db="EMBL/GenBank/DDBJ databases">
        <authorList>
            <person name="Tunstrom K."/>
        </authorList>
    </citation>
    <scope>NUCLEOTIDE SEQUENCE</scope>
</reference>
<keyword evidence="3" id="KW-1185">Reference proteome</keyword>
<feature type="compositionally biased region" description="Polar residues" evidence="1">
    <location>
        <begin position="61"/>
        <end position="77"/>
    </location>
</feature>
<feature type="compositionally biased region" description="Polar residues" evidence="1">
    <location>
        <begin position="99"/>
        <end position="109"/>
    </location>
</feature>
<name>A0AAU9UW58_EUPED</name>
<organism evidence="2 3">
    <name type="scientific">Euphydryas editha</name>
    <name type="common">Edith's checkerspot</name>
    <dbReference type="NCBI Taxonomy" id="104508"/>
    <lineage>
        <taxon>Eukaryota</taxon>
        <taxon>Metazoa</taxon>
        <taxon>Ecdysozoa</taxon>
        <taxon>Arthropoda</taxon>
        <taxon>Hexapoda</taxon>
        <taxon>Insecta</taxon>
        <taxon>Pterygota</taxon>
        <taxon>Neoptera</taxon>
        <taxon>Endopterygota</taxon>
        <taxon>Lepidoptera</taxon>
        <taxon>Glossata</taxon>
        <taxon>Ditrysia</taxon>
        <taxon>Papilionoidea</taxon>
        <taxon>Nymphalidae</taxon>
        <taxon>Nymphalinae</taxon>
        <taxon>Euphydryas</taxon>
    </lineage>
</organism>
<evidence type="ECO:0000313" key="2">
    <source>
        <dbReference type="EMBL" id="CAH2103438.1"/>
    </source>
</evidence>
<gene>
    <name evidence="2" type="ORF">EEDITHA_LOCUS17950</name>
</gene>
<comment type="caution">
    <text evidence="2">The sequence shown here is derived from an EMBL/GenBank/DDBJ whole genome shotgun (WGS) entry which is preliminary data.</text>
</comment>
<feature type="compositionally biased region" description="Basic and acidic residues" evidence="1">
    <location>
        <begin position="51"/>
        <end position="60"/>
    </location>
</feature>
<dbReference type="AlphaFoldDB" id="A0AAU9UW58"/>
<evidence type="ECO:0000256" key="1">
    <source>
        <dbReference type="SAM" id="MobiDB-lite"/>
    </source>
</evidence>